<dbReference type="HOGENOM" id="CLU_1421670_0_0_1"/>
<gene>
    <name evidence="2" type="ORF">MPH_07311</name>
</gene>
<dbReference type="AlphaFoldDB" id="K2RZ84"/>
<evidence type="ECO:0000313" key="3">
    <source>
        <dbReference type="Proteomes" id="UP000007129"/>
    </source>
</evidence>
<name>K2RZ84_MACPH</name>
<reference evidence="2 3" key="1">
    <citation type="journal article" date="2012" name="BMC Genomics">
        <title>Tools to kill: Genome of one of the most destructive plant pathogenic fungi Macrophomina phaseolina.</title>
        <authorList>
            <person name="Islam M.S."/>
            <person name="Haque M.S."/>
            <person name="Islam M.M."/>
            <person name="Emdad E.M."/>
            <person name="Halim A."/>
            <person name="Hossen Q.M.M."/>
            <person name="Hossain M.Z."/>
            <person name="Ahmed B."/>
            <person name="Rahim S."/>
            <person name="Rahman M.S."/>
            <person name="Alam M.M."/>
            <person name="Hou S."/>
            <person name="Wan X."/>
            <person name="Saito J.A."/>
            <person name="Alam M."/>
        </authorList>
    </citation>
    <scope>NUCLEOTIDE SEQUENCE [LARGE SCALE GENOMIC DNA]</scope>
    <source>
        <strain evidence="2 3">MS6</strain>
    </source>
</reference>
<comment type="caution">
    <text evidence="2">The sequence shown here is derived from an EMBL/GenBank/DDBJ whole genome shotgun (WGS) entry which is preliminary data.</text>
</comment>
<dbReference type="Proteomes" id="UP000007129">
    <property type="component" value="Unassembled WGS sequence"/>
</dbReference>
<protein>
    <submittedName>
        <fullName evidence="2">Uncharacterized protein</fullName>
    </submittedName>
</protein>
<accession>K2RZ84</accession>
<evidence type="ECO:0000313" key="2">
    <source>
        <dbReference type="EMBL" id="EKG15499.1"/>
    </source>
</evidence>
<dbReference type="InParanoid" id="K2RZ84"/>
<proteinExistence type="predicted"/>
<dbReference type="EMBL" id="AHHD01000296">
    <property type="protein sequence ID" value="EKG15499.1"/>
    <property type="molecule type" value="Genomic_DNA"/>
</dbReference>
<evidence type="ECO:0000256" key="1">
    <source>
        <dbReference type="SAM" id="MobiDB-lite"/>
    </source>
</evidence>
<feature type="compositionally biased region" description="Basic residues" evidence="1">
    <location>
        <begin position="122"/>
        <end position="137"/>
    </location>
</feature>
<feature type="region of interest" description="Disordered" evidence="1">
    <location>
        <begin position="120"/>
        <end position="152"/>
    </location>
</feature>
<sequence length="191" mass="21500">MEPSKKRTRGMLLTLSPPRFSSSAFCLTCSVASAARPVSSRVSEVSSPSLLHRLGQPRRRTDAVLPGFSFLTSLLRPYGCDGEKLALVILLADLEFFFFFASLVHRISRISHTPCREMTVWQKKKKKRKRSSNRKKREPLNAGTGDKAVQAQPGYVREQLGQGLYSLSLSLFRSQVEHKRARASKRINHKG</sequence>
<organism evidence="2 3">
    <name type="scientific">Macrophomina phaseolina (strain MS6)</name>
    <name type="common">Charcoal rot fungus</name>
    <dbReference type="NCBI Taxonomy" id="1126212"/>
    <lineage>
        <taxon>Eukaryota</taxon>
        <taxon>Fungi</taxon>
        <taxon>Dikarya</taxon>
        <taxon>Ascomycota</taxon>
        <taxon>Pezizomycotina</taxon>
        <taxon>Dothideomycetes</taxon>
        <taxon>Dothideomycetes incertae sedis</taxon>
        <taxon>Botryosphaeriales</taxon>
        <taxon>Botryosphaeriaceae</taxon>
        <taxon>Macrophomina</taxon>
    </lineage>
</organism>
<dbReference type="VEuPathDB" id="FungiDB:MPH_07311"/>